<evidence type="ECO:0000313" key="1">
    <source>
        <dbReference type="EMBL" id="OYR28859.1"/>
    </source>
</evidence>
<dbReference type="Proteomes" id="UP000216188">
    <property type="component" value="Unassembled WGS sequence"/>
</dbReference>
<reference evidence="1 2" key="1">
    <citation type="submission" date="2017-07" db="EMBL/GenBank/DDBJ databases">
        <title>Phylogenetic study on the rhizospheric bacterium Ochrobactrum sp. A44.</title>
        <authorList>
            <person name="Krzyzanowska D.M."/>
            <person name="Ossowicki A."/>
            <person name="Rajewska M."/>
            <person name="Maciag T."/>
            <person name="Kaczynski Z."/>
            <person name="Czerwicka M."/>
            <person name="Jafra S."/>
        </authorList>
    </citation>
    <scope>NUCLEOTIDE SEQUENCE [LARGE SCALE GENOMIC DNA]</scope>
    <source>
        <strain evidence="1 2">CCUG 30717</strain>
    </source>
</reference>
<dbReference type="AlphaFoldDB" id="A0A256GP39"/>
<accession>A0A256GP39</accession>
<gene>
    <name evidence="1" type="ORF">CEV34_0993</name>
</gene>
<protein>
    <submittedName>
        <fullName evidence="1">Uncharacterized protein</fullName>
    </submittedName>
</protein>
<proteinExistence type="predicted"/>
<evidence type="ECO:0000313" key="2">
    <source>
        <dbReference type="Proteomes" id="UP000216188"/>
    </source>
</evidence>
<name>A0A256GP39_9HYPH</name>
<dbReference type="EMBL" id="NNRM01000012">
    <property type="protein sequence ID" value="OYR28859.1"/>
    <property type="molecule type" value="Genomic_DNA"/>
</dbReference>
<sequence>MPWFSLKNAVEISALLVEDKTHSVKWVWPKKKQAGFPRPVC</sequence>
<organism evidence="1 2">
    <name type="scientific">Brucella pseudogrignonensis</name>
    <dbReference type="NCBI Taxonomy" id="419475"/>
    <lineage>
        <taxon>Bacteria</taxon>
        <taxon>Pseudomonadati</taxon>
        <taxon>Pseudomonadota</taxon>
        <taxon>Alphaproteobacteria</taxon>
        <taxon>Hyphomicrobiales</taxon>
        <taxon>Brucellaceae</taxon>
        <taxon>Brucella/Ochrobactrum group</taxon>
        <taxon>Brucella</taxon>
    </lineage>
</organism>
<keyword evidence="2" id="KW-1185">Reference proteome</keyword>
<comment type="caution">
    <text evidence="1">The sequence shown here is derived from an EMBL/GenBank/DDBJ whole genome shotgun (WGS) entry which is preliminary data.</text>
</comment>